<dbReference type="Proteomes" id="UP000008805">
    <property type="component" value="Chromosome"/>
</dbReference>
<reference evidence="1 2" key="2">
    <citation type="submission" date="2010-03" db="EMBL/GenBank/DDBJ databases">
        <authorList>
            <person name="Pajon A."/>
        </authorList>
    </citation>
    <scope>NUCLEOTIDE SEQUENCE [LARGE SCALE GENOMIC DNA]</scope>
    <source>
        <strain evidence="2">7-10-1-b</strain>
    </source>
</reference>
<dbReference type="HOGENOM" id="CLU_2034772_0_0_11"/>
<dbReference type="AlphaFoldDB" id="D6E8A4"/>
<accession>D6E8A4</accession>
<keyword evidence="2" id="KW-1185">Reference proteome</keyword>
<reference evidence="1 2" key="1">
    <citation type="submission" date="2010-03" db="EMBL/GenBank/DDBJ databases">
        <title>The genome sequence of Gordonibacter pamelaeae 7-10-1-bT.</title>
        <authorList>
            <consortium name="metaHIT consortium -- http://www.metahit.eu/"/>
            <person name="Pajon A."/>
            <person name="Turner K."/>
            <person name="Parkhill J."/>
            <person name="Timmis K."/>
            <person name="Oxley A."/>
            <person name="Wurdemann D."/>
        </authorList>
    </citation>
    <scope>NUCLEOTIDE SEQUENCE [LARGE SCALE GENOMIC DNA]</scope>
    <source>
        <strain evidence="2">7-10-1-b</strain>
    </source>
</reference>
<proteinExistence type="predicted"/>
<protein>
    <submittedName>
        <fullName evidence="1">Uncharacterized protein</fullName>
    </submittedName>
</protein>
<dbReference type="KEGG" id="gpa:GPA_13110"/>
<gene>
    <name evidence="1" type="ORF">GPA_13110</name>
</gene>
<sequence length="121" mass="13344">MPMVVGVRALLQEGRTYSYGDLQSAFGLDEDQFPLAFDTLVRTRRIRLVIFDRGFAALSPFERDLLWRVAGGKAQGLRHGKEAVWSRRQTGFPAVPSHAFEESGKGRFCAAAGREDSALAG</sequence>
<dbReference type="EMBL" id="FP929047">
    <property type="protein sequence ID" value="CBL03951.1"/>
    <property type="molecule type" value="Genomic_DNA"/>
</dbReference>
<name>D6E8A4_9ACTN</name>
<organism evidence="1 2">
    <name type="scientific">Gordonibacter pamelaeae 7-10-1-b</name>
    <dbReference type="NCBI Taxonomy" id="657308"/>
    <lineage>
        <taxon>Bacteria</taxon>
        <taxon>Bacillati</taxon>
        <taxon>Actinomycetota</taxon>
        <taxon>Coriobacteriia</taxon>
        <taxon>Eggerthellales</taxon>
        <taxon>Eggerthellaceae</taxon>
        <taxon>Gordonibacter</taxon>
    </lineage>
</organism>
<evidence type="ECO:0000313" key="2">
    <source>
        <dbReference type="Proteomes" id="UP000008805"/>
    </source>
</evidence>
<evidence type="ECO:0000313" key="1">
    <source>
        <dbReference type="EMBL" id="CBL03951.1"/>
    </source>
</evidence>